<sequence>MLMLKIVTVVGPFSNIYNRYTTPFLIPKSQVPSPKPLNQKILEAKKPKGYSLVWISILSTMTVEVKAEATQVAEVVVSQQEDALKAVKETDKVEGENKVLEAEAKVVEKSSSYREESNFLSDLKEHEKKALNELKSKLEEAILGNNLFKEEEKPKGGEKEKDQEAKEGEACEKDGEKKSDGDEEGRENQEGGEAKKPNVDSEEKTIEVDKNQECEEEKKIVEIDRDISLWGVPLLPSKGVEGTDVVLLKFLRAREFKVSEALEMLKKTLQWRKDNKIDSILHEDLGTDLAPAAYMSGVDREGHPICYNIFGVLDNEELYQKTFGTEEKREQFLRWRFQLMEKGIQKLDFKRDGVNSLLQINDLKNSPAPSKKEVRVSIKQAVGLLQDNYPEFVARNIFINVPFLYYAFHALLSPFLTQRTKSKFVVARPAKVTETLLKYIPIEEIPIQYGGLKRENDFEFSGEDGGASELLIKAGSTEVIEIPTPEVGTTFIWDLAVLGWEVKYKEEFVPTDEGSYTIIVQKGKKIGTNDGPIRNTFKTNEPGKIVLTIENTSTKKKKKVFYRHKINKSCF</sequence>
<proteinExistence type="inferred from homology"/>
<comment type="caution">
    <text evidence="13">The sequence shown here is derived from an EMBL/GenBank/DDBJ whole genome shotgun (WGS) entry which is preliminary data.</text>
</comment>
<dbReference type="PROSITE" id="PS50866">
    <property type="entry name" value="GOLD"/>
    <property type="match status" value="1"/>
</dbReference>
<evidence type="ECO:0000256" key="9">
    <source>
        <dbReference type="ARBA" id="ARBA00023306"/>
    </source>
</evidence>
<evidence type="ECO:0000256" key="3">
    <source>
        <dbReference type="ARBA" id="ARBA00007155"/>
    </source>
</evidence>
<evidence type="ECO:0000313" key="13">
    <source>
        <dbReference type="EMBL" id="CAK9151475.1"/>
    </source>
</evidence>
<evidence type="ECO:0000256" key="4">
    <source>
        <dbReference type="ARBA" id="ARBA00022448"/>
    </source>
</evidence>
<keyword evidence="4" id="KW-0813">Transport</keyword>
<dbReference type="PANTHER" id="PTHR45932:SF2">
    <property type="entry name" value="PATELLIN-4"/>
    <property type="match status" value="1"/>
</dbReference>
<evidence type="ECO:0000313" key="14">
    <source>
        <dbReference type="Proteomes" id="UP001642360"/>
    </source>
</evidence>
<dbReference type="PANTHER" id="PTHR45932">
    <property type="entry name" value="PATELLIN-1"/>
    <property type="match status" value="1"/>
</dbReference>
<evidence type="ECO:0000256" key="1">
    <source>
        <dbReference type="ARBA" id="ARBA00004370"/>
    </source>
</evidence>
<dbReference type="GO" id="GO:0005737">
    <property type="term" value="C:cytoplasm"/>
    <property type="evidence" value="ECO:0007669"/>
    <property type="project" value="UniProtKB-SubCell"/>
</dbReference>
<dbReference type="InterPro" id="IPR036865">
    <property type="entry name" value="CRAL-TRIO_dom_sf"/>
</dbReference>
<dbReference type="InterPro" id="IPR009038">
    <property type="entry name" value="GOLD_dom"/>
</dbReference>
<evidence type="ECO:0008006" key="15">
    <source>
        <dbReference type="Google" id="ProtNLM"/>
    </source>
</evidence>
<keyword evidence="5" id="KW-0963">Cytoplasm</keyword>
<reference evidence="13 14" key="1">
    <citation type="submission" date="2024-02" db="EMBL/GenBank/DDBJ databases">
        <authorList>
            <person name="Vignale AGUSTIN F."/>
            <person name="Sosa J E."/>
            <person name="Modenutti C."/>
        </authorList>
    </citation>
    <scope>NUCLEOTIDE SEQUENCE [LARGE SCALE GENOMIC DNA]</scope>
</reference>
<dbReference type="PROSITE" id="PS50191">
    <property type="entry name" value="CRAL_TRIO"/>
    <property type="match status" value="1"/>
</dbReference>
<keyword evidence="8" id="KW-0472">Membrane</keyword>
<name>A0ABC8S2T7_9AQUA</name>
<dbReference type="GO" id="GO:0051301">
    <property type="term" value="P:cell division"/>
    <property type="evidence" value="ECO:0007669"/>
    <property type="project" value="UniProtKB-KW"/>
</dbReference>
<gene>
    <name evidence="13" type="ORF">ILEXP_LOCUS19646</name>
</gene>
<keyword evidence="6" id="KW-0132">Cell division</keyword>
<dbReference type="Gene3D" id="2.60.120.680">
    <property type="entry name" value="GOLD domain"/>
    <property type="match status" value="1"/>
</dbReference>
<dbReference type="InterPro" id="IPR011074">
    <property type="entry name" value="CRAL/TRIO_N_dom"/>
</dbReference>
<dbReference type="InterPro" id="IPR044834">
    <property type="entry name" value="PATL"/>
</dbReference>
<dbReference type="GO" id="GO:0016020">
    <property type="term" value="C:membrane"/>
    <property type="evidence" value="ECO:0007669"/>
    <property type="project" value="UniProtKB-SubCell"/>
</dbReference>
<keyword evidence="7" id="KW-0446">Lipid-binding</keyword>
<dbReference type="InterPro" id="IPR056794">
    <property type="entry name" value="PATL1-6_C_GOLD"/>
</dbReference>
<evidence type="ECO:0000256" key="2">
    <source>
        <dbReference type="ARBA" id="ARBA00004496"/>
    </source>
</evidence>
<dbReference type="EMBL" id="CAUOFW020002147">
    <property type="protein sequence ID" value="CAK9151475.1"/>
    <property type="molecule type" value="Genomic_DNA"/>
</dbReference>
<feature type="region of interest" description="Disordered" evidence="10">
    <location>
        <begin position="148"/>
        <end position="211"/>
    </location>
</feature>
<dbReference type="GO" id="GO:0008289">
    <property type="term" value="F:lipid binding"/>
    <property type="evidence" value="ECO:0007669"/>
    <property type="project" value="UniProtKB-KW"/>
</dbReference>
<dbReference type="SMART" id="SM01100">
    <property type="entry name" value="CRAL_TRIO_N"/>
    <property type="match status" value="1"/>
</dbReference>
<dbReference type="SMART" id="SM00516">
    <property type="entry name" value="SEC14"/>
    <property type="match status" value="1"/>
</dbReference>
<dbReference type="Pfam" id="PF25099">
    <property type="entry name" value="GOLD_PATL1_C"/>
    <property type="match status" value="1"/>
</dbReference>
<organism evidence="13 14">
    <name type="scientific">Ilex paraguariensis</name>
    <name type="common">yerba mate</name>
    <dbReference type="NCBI Taxonomy" id="185542"/>
    <lineage>
        <taxon>Eukaryota</taxon>
        <taxon>Viridiplantae</taxon>
        <taxon>Streptophyta</taxon>
        <taxon>Embryophyta</taxon>
        <taxon>Tracheophyta</taxon>
        <taxon>Spermatophyta</taxon>
        <taxon>Magnoliopsida</taxon>
        <taxon>eudicotyledons</taxon>
        <taxon>Gunneridae</taxon>
        <taxon>Pentapetalae</taxon>
        <taxon>asterids</taxon>
        <taxon>campanulids</taxon>
        <taxon>Aquifoliales</taxon>
        <taxon>Aquifoliaceae</taxon>
        <taxon>Ilex</taxon>
    </lineage>
</organism>
<dbReference type="InterPro" id="IPR001251">
    <property type="entry name" value="CRAL-TRIO_dom"/>
</dbReference>
<dbReference type="Pfam" id="PF00650">
    <property type="entry name" value="CRAL_TRIO"/>
    <property type="match status" value="1"/>
</dbReference>
<dbReference type="AlphaFoldDB" id="A0ABC8S2T7"/>
<dbReference type="SUPFAM" id="SSF52087">
    <property type="entry name" value="CRAL/TRIO domain"/>
    <property type="match status" value="1"/>
</dbReference>
<evidence type="ECO:0000256" key="5">
    <source>
        <dbReference type="ARBA" id="ARBA00022490"/>
    </source>
</evidence>
<feature type="domain" description="GOLD" evidence="12">
    <location>
        <begin position="433"/>
        <end position="566"/>
    </location>
</feature>
<dbReference type="CDD" id="cd00170">
    <property type="entry name" value="SEC14"/>
    <property type="match status" value="1"/>
</dbReference>
<dbReference type="InterPro" id="IPR036273">
    <property type="entry name" value="CRAL/TRIO_N_dom_sf"/>
</dbReference>
<dbReference type="Proteomes" id="UP001642360">
    <property type="component" value="Unassembled WGS sequence"/>
</dbReference>
<protein>
    <recommendedName>
        <fullName evidence="15">Patellin-4</fullName>
    </recommendedName>
</protein>
<evidence type="ECO:0000256" key="6">
    <source>
        <dbReference type="ARBA" id="ARBA00022618"/>
    </source>
</evidence>
<dbReference type="Pfam" id="PF03765">
    <property type="entry name" value="CRAL_TRIO_N"/>
    <property type="match status" value="1"/>
</dbReference>
<dbReference type="Gene3D" id="3.40.525.10">
    <property type="entry name" value="CRAL-TRIO lipid binding domain"/>
    <property type="match status" value="1"/>
</dbReference>
<comment type="similarity">
    <text evidence="3">Belongs to the patellin family.</text>
</comment>
<evidence type="ECO:0000259" key="12">
    <source>
        <dbReference type="PROSITE" id="PS50866"/>
    </source>
</evidence>
<feature type="domain" description="CRAL-TRIO" evidence="11">
    <location>
        <begin position="282"/>
        <end position="457"/>
    </location>
</feature>
<evidence type="ECO:0000256" key="7">
    <source>
        <dbReference type="ARBA" id="ARBA00023121"/>
    </source>
</evidence>
<keyword evidence="9" id="KW-0131">Cell cycle</keyword>
<accession>A0ABC8S2T7</accession>
<evidence type="ECO:0000256" key="10">
    <source>
        <dbReference type="SAM" id="MobiDB-lite"/>
    </source>
</evidence>
<dbReference type="SUPFAM" id="SSF46938">
    <property type="entry name" value="CRAL/TRIO N-terminal domain"/>
    <property type="match status" value="1"/>
</dbReference>
<keyword evidence="14" id="KW-1185">Reference proteome</keyword>
<evidence type="ECO:0000256" key="8">
    <source>
        <dbReference type="ARBA" id="ARBA00023136"/>
    </source>
</evidence>
<evidence type="ECO:0000259" key="11">
    <source>
        <dbReference type="PROSITE" id="PS50191"/>
    </source>
</evidence>
<comment type="subcellular location">
    <subcellularLocation>
        <location evidence="2">Cytoplasm</location>
    </subcellularLocation>
    <subcellularLocation>
        <location evidence="1">Membrane</location>
    </subcellularLocation>
</comment>